<dbReference type="Gene3D" id="3.40.630.40">
    <property type="entry name" value="Zn-dependent exopeptidases"/>
    <property type="match status" value="1"/>
</dbReference>
<proteinExistence type="predicted"/>
<protein>
    <submittedName>
        <fullName evidence="5">DUF3747 domain-containing protein</fullName>
    </submittedName>
</protein>
<feature type="domain" description="MurNAc-LAA" evidence="4">
    <location>
        <begin position="513"/>
        <end position="622"/>
    </location>
</feature>
<dbReference type="PANTHER" id="PTHR30404:SF0">
    <property type="entry name" value="N-ACETYLMURAMOYL-L-ALANINE AMIDASE AMIC"/>
    <property type="match status" value="1"/>
</dbReference>
<feature type="compositionally biased region" description="Pro residues" evidence="2">
    <location>
        <begin position="427"/>
        <end position="445"/>
    </location>
</feature>
<dbReference type="GO" id="GO:0009253">
    <property type="term" value="P:peptidoglycan catabolic process"/>
    <property type="evidence" value="ECO:0007669"/>
    <property type="project" value="InterPro"/>
</dbReference>
<feature type="chain" id="PRO_5035259885" evidence="3">
    <location>
        <begin position="22"/>
        <end position="628"/>
    </location>
</feature>
<reference evidence="5" key="1">
    <citation type="submission" date="2020-10" db="EMBL/GenBank/DDBJ databases">
        <authorList>
            <person name="Castelo-Branco R."/>
            <person name="Eusebio N."/>
            <person name="Adriana R."/>
            <person name="Vieira A."/>
            <person name="Brugerolle De Fraissinette N."/>
            <person name="Rezende De Castro R."/>
            <person name="Schneider M.P."/>
            <person name="Vasconcelos V."/>
            <person name="Leao P.N."/>
        </authorList>
    </citation>
    <scope>NUCLEOTIDE SEQUENCE</scope>
    <source>
        <strain evidence="5">LEGE 07310</strain>
    </source>
</reference>
<feature type="region of interest" description="Disordered" evidence="2">
    <location>
        <begin position="329"/>
        <end position="353"/>
    </location>
</feature>
<comment type="caution">
    <text evidence="5">The sequence shown here is derived from an EMBL/GenBank/DDBJ whole genome shotgun (WGS) entry which is preliminary data.</text>
</comment>
<evidence type="ECO:0000256" key="2">
    <source>
        <dbReference type="SAM" id="MobiDB-lite"/>
    </source>
</evidence>
<dbReference type="InterPro" id="IPR002508">
    <property type="entry name" value="MurNAc-LAA_cat"/>
</dbReference>
<evidence type="ECO:0000313" key="5">
    <source>
        <dbReference type="EMBL" id="MBE9076503.1"/>
    </source>
</evidence>
<sequence>MKSAICQLTALTTAILGSAIAVTEASAGQFGQQAIDSGQIVAVAEPVDDGRFYQLLLLQQLSDERDCWREQTGTPTTIEPLLLAFDFSGICGRSGDSNGYSLRIGGEDFNSRYRLEVVQRGDDLVLLARPGRLTSRSQNLPTLELGRSQGSAMDFVKLELNPSWQLTRRTYNGQPLGHIYVTSDQSFETVAQAAVGTAIPGTSSASAGSVSADPTLVAGIGGIAPSTLIAQRRLPRTREPLPTPPDRDDSPGRNPRERDDVYYQVVVPSSSAILRRRVQAVEPRAFQTTLDGQQVMQVGLFQDEASAEALRARLVQANLNARVVQGRGAIAAPPTPPTAPATPSPAPRRPTSPSAQAYYQVIVPNTRPDTLNRVRAIESSAFRATVNGQSVVQVGIFREQARAELIRDRLSQANLSPQIITSSTPPSAGPPPVASTPRTPSPSIPRPRQGQLTVVIDPGHGGRDPGAIGIGGLREKDINIFVSRRVQERLADRGIQALLTRSSDVEIDLEPRVDFADRANADIFVSIHANAISLSRPEVNGLETYYYSSGLRLAQTIHNTVLRETDIRDRGVRQARFYVLRNTSMPAVLVETGFVTGSEDAARFRNDSELRDLADAIADGILQYLGVQ</sequence>
<dbReference type="GO" id="GO:0042834">
    <property type="term" value="F:peptidoglycan binding"/>
    <property type="evidence" value="ECO:0007669"/>
    <property type="project" value="InterPro"/>
</dbReference>
<dbReference type="Pfam" id="PF01520">
    <property type="entry name" value="Amidase_3"/>
    <property type="match status" value="1"/>
</dbReference>
<evidence type="ECO:0000259" key="4">
    <source>
        <dbReference type="SMART" id="SM00646"/>
    </source>
</evidence>
<keyword evidence="6" id="KW-1185">Reference proteome</keyword>
<dbReference type="RefSeq" id="WP_193905162.1">
    <property type="nucleotide sequence ID" value="NZ_JADEXG010000006.1"/>
</dbReference>
<feature type="compositionally biased region" description="Basic and acidic residues" evidence="2">
    <location>
        <begin position="245"/>
        <end position="259"/>
    </location>
</feature>
<organism evidence="5 6">
    <name type="scientific">Vasconcelosia minhoensis LEGE 07310</name>
    <dbReference type="NCBI Taxonomy" id="915328"/>
    <lineage>
        <taxon>Bacteria</taxon>
        <taxon>Bacillati</taxon>
        <taxon>Cyanobacteriota</taxon>
        <taxon>Cyanophyceae</taxon>
        <taxon>Nodosilineales</taxon>
        <taxon>Cymatolegaceae</taxon>
        <taxon>Vasconcelosia</taxon>
        <taxon>Vasconcelosia minhoensis</taxon>
    </lineage>
</organism>
<keyword evidence="1" id="KW-0378">Hydrolase</keyword>
<dbReference type="SUPFAM" id="SSF53187">
    <property type="entry name" value="Zn-dependent exopeptidases"/>
    <property type="match status" value="1"/>
</dbReference>
<feature type="region of interest" description="Disordered" evidence="2">
    <location>
        <begin position="228"/>
        <end position="259"/>
    </location>
</feature>
<dbReference type="PANTHER" id="PTHR30404">
    <property type="entry name" value="N-ACETYLMURAMOYL-L-ALANINE AMIDASE"/>
    <property type="match status" value="1"/>
</dbReference>
<dbReference type="SUPFAM" id="SSF110997">
    <property type="entry name" value="Sporulation related repeat"/>
    <property type="match status" value="1"/>
</dbReference>
<dbReference type="EMBL" id="JADEXG010000006">
    <property type="protein sequence ID" value="MBE9076503.1"/>
    <property type="molecule type" value="Genomic_DNA"/>
</dbReference>
<dbReference type="InterPro" id="IPR036680">
    <property type="entry name" value="SPOR-like_sf"/>
</dbReference>
<accession>A0A8J7ATV6</accession>
<keyword evidence="3" id="KW-0732">Signal</keyword>
<dbReference type="InterPro" id="IPR050695">
    <property type="entry name" value="N-acetylmuramoyl_amidase_3"/>
</dbReference>
<feature type="compositionally biased region" description="Low complexity" evidence="2">
    <location>
        <begin position="416"/>
        <end position="426"/>
    </location>
</feature>
<dbReference type="InterPro" id="IPR022222">
    <property type="entry name" value="DUF3747"/>
</dbReference>
<dbReference type="SMART" id="SM00646">
    <property type="entry name" value="Ami_3"/>
    <property type="match status" value="1"/>
</dbReference>
<dbReference type="CDD" id="cd02696">
    <property type="entry name" value="MurNAc-LAA"/>
    <property type="match status" value="1"/>
</dbReference>
<dbReference type="AlphaFoldDB" id="A0A8J7ATV6"/>
<feature type="region of interest" description="Disordered" evidence="2">
    <location>
        <begin position="416"/>
        <end position="459"/>
    </location>
</feature>
<dbReference type="GO" id="GO:0008745">
    <property type="term" value="F:N-acetylmuramoyl-L-alanine amidase activity"/>
    <property type="evidence" value="ECO:0007669"/>
    <property type="project" value="InterPro"/>
</dbReference>
<evidence type="ECO:0000256" key="1">
    <source>
        <dbReference type="ARBA" id="ARBA00022801"/>
    </source>
</evidence>
<dbReference type="Proteomes" id="UP000636505">
    <property type="component" value="Unassembled WGS sequence"/>
</dbReference>
<dbReference type="GO" id="GO:0030288">
    <property type="term" value="C:outer membrane-bounded periplasmic space"/>
    <property type="evidence" value="ECO:0007669"/>
    <property type="project" value="TreeGrafter"/>
</dbReference>
<feature type="compositionally biased region" description="Pro residues" evidence="2">
    <location>
        <begin position="333"/>
        <end position="350"/>
    </location>
</feature>
<feature type="signal peptide" evidence="3">
    <location>
        <begin position="1"/>
        <end position="21"/>
    </location>
</feature>
<evidence type="ECO:0000313" key="6">
    <source>
        <dbReference type="Proteomes" id="UP000636505"/>
    </source>
</evidence>
<evidence type="ECO:0000256" key="3">
    <source>
        <dbReference type="SAM" id="SignalP"/>
    </source>
</evidence>
<name>A0A8J7ATV6_9CYAN</name>
<gene>
    <name evidence="5" type="ORF">IQ241_04200</name>
</gene>
<dbReference type="Pfam" id="PF12565">
    <property type="entry name" value="DUF3747"/>
    <property type="match status" value="1"/>
</dbReference>